<feature type="transmembrane region" description="Helical" evidence="1">
    <location>
        <begin position="104"/>
        <end position="120"/>
    </location>
</feature>
<feature type="transmembrane region" description="Helical" evidence="1">
    <location>
        <begin position="36"/>
        <end position="52"/>
    </location>
</feature>
<organism evidence="2 3">
    <name type="scientific">Candidatus Enterococcus ferrettii</name>
    <dbReference type="NCBI Taxonomy" id="2815324"/>
    <lineage>
        <taxon>Bacteria</taxon>
        <taxon>Bacillati</taxon>
        <taxon>Bacillota</taxon>
        <taxon>Bacilli</taxon>
        <taxon>Lactobacillales</taxon>
        <taxon>Enterococcaceae</taxon>
        <taxon>Enterococcus</taxon>
    </lineage>
</organism>
<evidence type="ECO:0000313" key="3">
    <source>
        <dbReference type="Proteomes" id="UP000664357"/>
    </source>
</evidence>
<dbReference type="RefSeq" id="WP_207704523.1">
    <property type="nucleotide sequence ID" value="NZ_JAFREL020000003.1"/>
</dbReference>
<reference evidence="2 3" key="1">
    <citation type="submission" date="2021-03" db="EMBL/GenBank/DDBJ databases">
        <authorList>
            <person name="Gilmore M.S."/>
            <person name="Schwartzman J."/>
            <person name="Van Tyne D."/>
            <person name="Martin M."/>
            <person name="Earl A.M."/>
            <person name="Manson A.L."/>
            <person name="Straub T."/>
            <person name="Salamzade R."/>
            <person name="Saavedra J."/>
            <person name="Lebreton F."/>
            <person name="Prichula J."/>
            <person name="Schaufler K."/>
            <person name="Gaca A."/>
            <person name="Sgardioli B."/>
            <person name="Wagenaar J."/>
            <person name="Strong T."/>
        </authorList>
    </citation>
    <scope>NUCLEOTIDE SEQUENCE [LARGE SCALE GENOMIC DNA]</scope>
    <source>
        <strain evidence="2 3">665A</strain>
    </source>
</reference>
<accession>A0ABV0EW21</accession>
<keyword evidence="1" id="KW-0812">Transmembrane</keyword>
<name>A0ABV0EW21_9ENTE</name>
<feature type="transmembrane region" description="Helical" evidence="1">
    <location>
        <begin position="12"/>
        <end position="30"/>
    </location>
</feature>
<keyword evidence="1" id="KW-1133">Transmembrane helix</keyword>
<keyword evidence="3" id="KW-1185">Reference proteome</keyword>
<gene>
    <name evidence="2" type="ORF">JZO67_003954</name>
</gene>
<proteinExistence type="predicted"/>
<dbReference type="EMBL" id="JAFREL020000003">
    <property type="protein sequence ID" value="MEO1771972.1"/>
    <property type="molecule type" value="Genomic_DNA"/>
</dbReference>
<feature type="transmembrane region" description="Helical" evidence="1">
    <location>
        <begin position="72"/>
        <end position="92"/>
    </location>
</feature>
<evidence type="ECO:0000256" key="1">
    <source>
        <dbReference type="SAM" id="Phobius"/>
    </source>
</evidence>
<protein>
    <submittedName>
        <fullName evidence="2">Uncharacterized protein</fullName>
    </submittedName>
</protein>
<evidence type="ECO:0000313" key="2">
    <source>
        <dbReference type="EMBL" id="MEO1771972.1"/>
    </source>
</evidence>
<keyword evidence="1" id="KW-0472">Membrane</keyword>
<sequence>MINLYVGSISRILSSSLILSALVFILYTLGQKEVQWSRTFAVLFVLGLLMSIMSGTRDGIGTVGGFPTQGKLFVMLCGFGILSFVVGITALLSNFFDTTFVFKYGSYLLMVVIVMKTFLVEGHRLMQFFS</sequence>
<comment type="caution">
    <text evidence="2">The sequence shown here is derived from an EMBL/GenBank/DDBJ whole genome shotgun (WGS) entry which is preliminary data.</text>
</comment>
<reference evidence="2 3" key="2">
    <citation type="submission" date="2024-02" db="EMBL/GenBank/DDBJ databases">
        <title>The Genome Sequence of Enterococcus sp. DIV0159.</title>
        <authorList>
            <person name="Earl A."/>
            <person name="Manson A."/>
            <person name="Gilmore M."/>
            <person name="Sanders J."/>
            <person name="Shea T."/>
            <person name="Howe W."/>
            <person name="Livny J."/>
            <person name="Cuomo C."/>
            <person name="Neafsey D."/>
            <person name="Birren B."/>
        </authorList>
    </citation>
    <scope>NUCLEOTIDE SEQUENCE [LARGE SCALE GENOMIC DNA]</scope>
    <source>
        <strain evidence="2 3">665A</strain>
    </source>
</reference>
<dbReference type="Proteomes" id="UP000664357">
    <property type="component" value="Unassembled WGS sequence"/>
</dbReference>